<evidence type="ECO:0000313" key="2">
    <source>
        <dbReference type="Proteomes" id="UP000256328"/>
    </source>
</evidence>
<dbReference type="OrthoDB" id="5401779at2759"/>
<proteinExistence type="predicted"/>
<accession>A0A3D8SZR2</accession>
<protein>
    <submittedName>
        <fullName evidence="1">Uncharacterized protein</fullName>
    </submittedName>
</protein>
<name>A0A3D8SZR2_9HELO</name>
<gene>
    <name evidence="1" type="ORF">BP5796_02826</name>
</gene>
<keyword evidence="2" id="KW-1185">Reference proteome</keyword>
<dbReference type="AlphaFoldDB" id="A0A3D8SZR2"/>
<dbReference type="EMBL" id="PDLN01000003">
    <property type="protein sequence ID" value="RDW91661.1"/>
    <property type="molecule type" value="Genomic_DNA"/>
</dbReference>
<organism evidence="1 2">
    <name type="scientific">Coleophoma crateriformis</name>
    <dbReference type="NCBI Taxonomy" id="565419"/>
    <lineage>
        <taxon>Eukaryota</taxon>
        <taxon>Fungi</taxon>
        <taxon>Dikarya</taxon>
        <taxon>Ascomycota</taxon>
        <taxon>Pezizomycotina</taxon>
        <taxon>Leotiomycetes</taxon>
        <taxon>Helotiales</taxon>
        <taxon>Dermateaceae</taxon>
        <taxon>Coleophoma</taxon>
    </lineage>
</organism>
<dbReference type="Proteomes" id="UP000256328">
    <property type="component" value="Unassembled WGS sequence"/>
</dbReference>
<sequence>MFTVTTDLAYDAAPINMWSFIELNLGLACACAPGLIIGSVQLSKDYIHAGIKQQTPKQHLTTLQ</sequence>
<comment type="caution">
    <text evidence="1">The sequence shown here is derived from an EMBL/GenBank/DDBJ whole genome shotgun (WGS) entry which is preliminary data.</text>
</comment>
<reference evidence="1 2" key="1">
    <citation type="journal article" date="2018" name="IMA Fungus">
        <title>IMA Genome-F 9: Draft genome sequence of Annulohypoxylon stygium, Aspergillus mulundensis, Berkeleyomyces basicola (syn. Thielaviopsis basicola), Ceratocystis smalleyi, two Cercospora beticola strains, Coleophoma cylindrospora, Fusarium fracticaudum, Phialophora cf. hyalina, and Morchella septimelata.</title>
        <authorList>
            <person name="Wingfield B.D."/>
            <person name="Bills G.F."/>
            <person name="Dong Y."/>
            <person name="Huang W."/>
            <person name="Nel W.J."/>
            <person name="Swalarsk-Parry B.S."/>
            <person name="Vaghefi N."/>
            <person name="Wilken P.M."/>
            <person name="An Z."/>
            <person name="de Beer Z.W."/>
            <person name="De Vos L."/>
            <person name="Chen L."/>
            <person name="Duong T.A."/>
            <person name="Gao Y."/>
            <person name="Hammerbacher A."/>
            <person name="Kikkert J.R."/>
            <person name="Li Y."/>
            <person name="Li H."/>
            <person name="Li K."/>
            <person name="Li Q."/>
            <person name="Liu X."/>
            <person name="Ma X."/>
            <person name="Naidoo K."/>
            <person name="Pethybridge S.J."/>
            <person name="Sun J."/>
            <person name="Steenkamp E.T."/>
            <person name="van der Nest M.A."/>
            <person name="van Wyk S."/>
            <person name="Wingfield M.J."/>
            <person name="Xiong C."/>
            <person name="Yue Q."/>
            <person name="Zhang X."/>
        </authorList>
    </citation>
    <scope>NUCLEOTIDE SEQUENCE [LARGE SCALE GENOMIC DNA]</scope>
    <source>
        <strain evidence="1 2">BP5796</strain>
    </source>
</reference>
<evidence type="ECO:0000313" key="1">
    <source>
        <dbReference type="EMBL" id="RDW91661.1"/>
    </source>
</evidence>